<proteinExistence type="predicted"/>
<gene>
    <name evidence="1" type="ORF">BDV23DRAFT_187785</name>
</gene>
<sequence>MVVRTIINHRFRPASKFSSGGLPGPQSSTVTATHHTRLAFLRQFIEYEGTLVASGALPPVDEFSVPLEIIGKILPRRVLVKSFALGAAIRKRRVKLL</sequence>
<dbReference type="AlphaFoldDB" id="A0A5N7BVL7"/>
<protein>
    <submittedName>
        <fullName evidence="1">Uncharacterized protein</fullName>
    </submittedName>
</protein>
<dbReference type="EMBL" id="ML735323">
    <property type="protein sequence ID" value="KAE8385881.1"/>
    <property type="molecule type" value="Genomic_DNA"/>
</dbReference>
<reference evidence="1" key="1">
    <citation type="submission" date="2019-04" db="EMBL/GenBank/DDBJ databases">
        <title>Friends and foes A comparative genomics studyof 23 Aspergillus species from section Flavi.</title>
        <authorList>
            <consortium name="DOE Joint Genome Institute"/>
            <person name="Kjaerbolling I."/>
            <person name="Vesth T."/>
            <person name="Frisvad J.C."/>
            <person name="Nybo J.L."/>
            <person name="Theobald S."/>
            <person name="Kildgaard S."/>
            <person name="Isbrandt T."/>
            <person name="Kuo A."/>
            <person name="Sato A."/>
            <person name="Lyhne E.K."/>
            <person name="Kogle M.E."/>
            <person name="Wiebenga A."/>
            <person name="Kun R.S."/>
            <person name="Lubbers R.J."/>
            <person name="Makela M.R."/>
            <person name="Barry K."/>
            <person name="Chovatia M."/>
            <person name="Clum A."/>
            <person name="Daum C."/>
            <person name="Haridas S."/>
            <person name="He G."/>
            <person name="LaButti K."/>
            <person name="Lipzen A."/>
            <person name="Mondo S."/>
            <person name="Riley R."/>
            <person name="Salamov A."/>
            <person name="Simmons B.A."/>
            <person name="Magnuson J.K."/>
            <person name="Henrissat B."/>
            <person name="Mortensen U.H."/>
            <person name="Larsen T.O."/>
            <person name="Devries R.P."/>
            <person name="Grigoriev I.V."/>
            <person name="Machida M."/>
            <person name="Baker S.E."/>
            <person name="Andersen M.R."/>
        </authorList>
    </citation>
    <scope>NUCLEOTIDE SEQUENCE [LARGE SCALE GENOMIC DNA]</scope>
    <source>
        <strain evidence="1">IBT 14317</strain>
    </source>
</reference>
<organism evidence="1">
    <name type="scientific">Petromyces alliaceus</name>
    <name type="common">Aspergillus alliaceus</name>
    <dbReference type="NCBI Taxonomy" id="209559"/>
    <lineage>
        <taxon>Eukaryota</taxon>
        <taxon>Fungi</taxon>
        <taxon>Dikarya</taxon>
        <taxon>Ascomycota</taxon>
        <taxon>Pezizomycotina</taxon>
        <taxon>Eurotiomycetes</taxon>
        <taxon>Eurotiomycetidae</taxon>
        <taxon>Eurotiales</taxon>
        <taxon>Aspergillaceae</taxon>
        <taxon>Aspergillus</taxon>
        <taxon>Aspergillus subgen. Circumdati</taxon>
    </lineage>
</organism>
<accession>A0A5N7BVL7</accession>
<dbReference type="Proteomes" id="UP000326877">
    <property type="component" value="Unassembled WGS sequence"/>
</dbReference>
<evidence type="ECO:0000313" key="1">
    <source>
        <dbReference type="EMBL" id="KAE8385881.1"/>
    </source>
</evidence>
<name>A0A5N7BVL7_PETAA</name>